<protein>
    <submittedName>
        <fullName evidence="4">Nucleoside-diphosphate-sugar epimerase</fullName>
    </submittedName>
</protein>
<evidence type="ECO:0000256" key="1">
    <source>
        <dbReference type="ARBA" id="ARBA00005125"/>
    </source>
</evidence>
<evidence type="ECO:0000256" key="2">
    <source>
        <dbReference type="ARBA" id="ARBA00007637"/>
    </source>
</evidence>
<dbReference type="Proteomes" id="UP000190989">
    <property type="component" value="Unassembled WGS sequence"/>
</dbReference>
<dbReference type="AlphaFoldDB" id="A0A1U6IBX4"/>
<comment type="pathway">
    <text evidence="1">Bacterial outer membrane biogenesis; LPS O-antigen biosynthesis.</text>
</comment>
<comment type="similarity">
    <text evidence="2">Belongs to the NAD(P)-dependent epimerase/dehydratase family.</text>
</comment>
<dbReference type="Gene3D" id="3.40.50.720">
    <property type="entry name" value="NAD(P)-binding Rossmann-like Domain"/>
    <property type="match status" value="1"/>
</dbReference>
<accession>A0A1U6IBX4</accession>
<evidence type="ECO:0000313" key="4">
    <source>
        <dbReference type="EMBL" id="SLK05510.1"/>
    </source>
</evidence>
<feature type="domain" description="NAD-dependent epimerase/dehydratase" evidence="3">
    <location>
        <begin position="7"/>
        <end position="227"/>
    </location>
</feature>
<reference evidence="5" key="1">
    <citation type="submission" date="2017-02" db="EMBL/GenBank/DDBJ databases">
        <authorList>
            <person name="Varghese N."/>
            <person name="Submissions S."/>
        </authorList>
    </citation>
    <scope>NUCLEOTIDE SEQUENCE [LARGE SCALE GENOMIC DNA]</scope>
    <source>
        <strain evidence="5">SM117</strain>
    </source>
</reference>
<dbReference type="EMBL" id="FVZE01000005">
    <property type="protein sequence ID" value="SLK05510.1"/>
    <property type="molecule type" value="Genomic_DNA"/>
</dbReference>
<dbReference type="Pfam" id="PF01370">
    <property type="entry name" value="Epimerase"/>
    <property type="match status" value="1"/>
</dbReference>
<dbReference type="InterPro" id="IPR036291">
    <property type="entry name" value="NAD(P)-bd_dom_sf"/>
</dbReference>
<dbReference type="RefSeq" id="WP_079731101.1">
    <property type="nucleotide sequence ID" value="NZ_FVZE01000005.1"/>
</dbReference>
<keyword evidence="5" id="KW-1185">Reference proteome</keyword>
<gene>
    <name evidence="4" type="ORF">SAMN06295987_105172</name>
</gene>
<dbReference type="PANTHER" id="PTHR43000">
    <property type="entry name" value="DTDP-D-GLUCOSE 4,6-DEHYDRATASE-RELATED"/>
    <property type="match status" value="1"/>
</dbReference>
<proteinExistence type="inferred from homology"/>
<organism evidence="4 5">
    <name type="scientific">Novosphingobium mathurense</name>
    <dbReference type="NCBI Taxonomy" id="428990"/>
    <lineage>
        <taxon>Bacteria</taxon>
        <taxon>Pseudomonadati</taxon>
        <taxon>Pseudomonadota</taxon>
        <taxon>Alphaproteobacteria</taxon>
        <taxon>Sphingomonadales</taxon>
        <taxon>Sphingomonadaceae</taxon>
        <taxon>Novosphingobium</taxon>
    </lineage>
</organism>
<dbReference type="SUPFAM" id="SSF51735">
    <property type="entry name" value="NAD(P)-binding Rossmann-fold domains"/>
    <property type="match status" value="1"/>
</dbReference>
<sequence>MSDPRTVAVTGATGFTGKALALRLARDGLRVRALARPGSTLPDHPGILRIEGDLQDETALARLVEGCDTVFHIAAMYRKEGSPEEFVAVNFEGTRSLVAACRAAGVRRFVDCSTIGVHGSVDDSPSDETAPFSPRDPYQESKLLSEAFCREEMGRGGLEIVIIRPCGIYGPGDTRMLKMFRMVQRGTFFFVGDGSANFHPVYIDDLVEGFVLAMDSEQAPGETFIIGGPRFLPLRDYVGAAARAIGRKPPALHIPYKAMHQLARLVEAICMPLGVEPPLHRRRLTFFKHNRAFTSAKAERLMGYRPQIDIDEGFRRTVAWYRETGLLPPR</sequence>
<dbReference type="InterPro" id="IPR001509">
    <property type="entry name" value="Epimerase_deHydtase"/>
</dbReference>
<dbReference type="STRING" id="428990.SAMN06295987_105172"/>
<evidence type="ECO:0000313" key="5">
    <source>
        <dbReference type="Proteomes" id="UP000190989"/>
    </source>
</evidence>
<evidence type="ECO:0000259" key="3">
    <source>
        <dbReference type="Pfam" id="PF01370"/>
    </source>
</evidence>
<name>A0A1U6IBX4_9SPHN</name>